<protein>
    <submittedName>
        <fullName evidence="1">PqqD family protein</fullName>
    </submittedName>
</protein>
<accession>A0ABV4H6I6</accession>
<sequence length="88" mass="10279">MKLRSDLQLHKLGDKNILVDPKKDSLDTDRVFTFNEIAVQVWLELQGKEFNIESITAFLLDNYEVEEHVAERDAKVLIKQFETQGFLI</sequence>
<keyword evidence="2" id="KW-1185">Reference proteome</keyword>
<dbReference type="Gene3D" id="1.10.10.1150">
    <property type="entry name" value="Coenzyme PQQ synthesis protein D (PqqD)"/>
    <property type="match status" value="1"/>
</dbReference>
<dbReference type="InterPro" id="IPR008792">
    <property type="entry name" value="PQQD"/>
</dbReference>
<name>A0ABV4H6I6_9SPHI</name>
<proteinExistence type="predicted"/>
<evidence type="ECO:0000313" key="1">
    <source>
        <dbReference type="EMBL" id="MEZ0450102.1"/>
    </source>
</evidence>
<dbReference type="InterPro" id="IPR041881">
    <property type="entry name" value="PqqD_sf"/>
</dbReference>
<dbReference type="EMBL" id="JBEOQB010000001">
    <property type="protein sequence ID" value="MEZ0450102.1"/>
    <property type="molecule type" value="Genomic_DNA"/>
</dbReference>
<evidence type="ECO:0000313" key="2">
    <source>
        <dbReference type="Proteomes" id="UP001566204"/>
    </source>
</evidence>
<dbReference type="Pfam" id="PF05402">
    <property type="entry name" value="PqqD"/>
    <property type="match status" value="1"/>
</dbReference>
<organism evidence="1 2">
    <name type="scientific">Sphingobacterium thalpophilum</name>
    <dbReference type="NCBI Taxonomy" id="259"/>
    <lineage>
        <taxon>Bacteria</taxon>
        <taxon>Pseudomonadati</taxon>
        <taxon>Bacteroidota</taxon>
        <taxon>Sphingobacteriia</taxon>
        <taxon>Sphingobacteriales</taxon>
        <taxon>Sphingobacteriaceae</taxon>
        <taxon>Sphingobacterium</taxon>
    </lineage>
</organism>
<reference evidence="1 2" key="1">
    <citation type="submission" date="2024-06" db="EMBL/GenBank/DDBJ databases">
        <title>Soil Sphingobacterium thalpophilum.</title>
        <authorList>
            <person name="Yang J."/>
            <person name="Li J."/>
        </authorList>
    </citation>
    <scope>NUCLEOTIDE SEQUENCE [LARGE SCALE GENOMIC DNA]</scope>
    <source>
        <strain evidence="1 2">22g91tb</strain>
    </source>
</reference>
<gene>
    <name evidence="1" type="ORF">ABTW24_00610</name>
</gene>
<dbReference type="RefSeq" id="WP_370481747.1">
    <property type="nucleotide sequence ID" value="NZ_JBEOQA010000001.1"/>
</dbReference>
<comment type="caution">
    <text evidence="1">The sequence shown here is derived from an EMBL/GenBank/DDBJ whole genome shotgun (WGS) entry which is preliminary data.</text>
</comment>
<dbReference type="Proteomes" id="UP001566204">
    <property type="component" value="Unassembled WGS sequence"/>
</dbReference>